<dbReference type="EMBL" id="PYMM01000016">
    <property type="protein sequence ID" value="PSU15257.1"/>
    <property type="molecule type" value="Genomic_DNA"/>
</dbReference>
<accession>A0ABD6WZY7</accession>
<reference evidence="1 2" key="1">
    <citation type="submission" date="2018-03" db="EMBL/GenBank/DDBJ databases">
        <title>Whole genome sequencing of Histamine producing bacteria.</title>
        <authorList>
            <person name="Butler K."/>
        </authorList>
    </citation>
    <scope>NUCLEOTIDE SEQUENCE [LARGE SCALE GENOMIC DNA]</scope>
    <source>
        <strain evidence="1 2">BT-6</strain>
    </source>
</reference>
<organism evidence="1 2">
    <name type="scientific">Photobacterium damselae</name>
    <dbReference type="NCBI Taxonomy" id="38293"/>
    <lineage>
        <taxon>Bacteria</taxon>
        <taxon>Pseudomonadati</taxon>
        <taxon>Pseudomonadota</taxon>
        <taxon>Gammaproteobacteria</taxon>
        <taxon>Vibrionales</taxon>
        <taxon>Vibrionaceae</taxon>
        <taxon>Photobacterium</taxon>
    </lineage>
</organism>
<protein>
    <submittedName>
        <fullName evidence="1">AlpA family phage regulatory protein</fullName>
    </submittedName>
</protein>
<dbReference type="Gene3D" id="1.10.238.160">
    <property type="match status" value="1"/>
</dbReference>
<proteinExistence type="predicted"/>
<dbReference type="InterPro" id="IPR010260">
    <property type="entry name" value="AlpA"/>
</dbReference>
<evidence type="ECO:0000313" key="1">
    <source>
        <dbReference type="EMBL" id="PSU15257.1"/>
    </source>
</evidence>
<dbReference type="Pfam" id="PF05930">
    <property type="entry name" value="Phage_AlpA"/>
    <property type="match status" value="1"/>
</dbReference>
<comment type="caution">
    <text evidence="1">The sequence shown here is derived from an EMBL/GenBank/DDBJ whole genome shotgun (WGS) entry which is preliminary data.</text>
</comment>
<gene>
    <name evidence="1" type="ORF">CTM90_17380</name>
</gene>
<dbReference type="AlphaFoldDB" id="A0ABD6WZY7"/>
<name>A0ABD6WZY7_PHODM</name>
<evidence type="ECO:0000313" key="2">
    <source>
        <dbReference type="Proteomes" id="UP000241404"/>
    </source>
</evidence>
<dbReference type="RefSeq" id="WP_065172519.1">
    <property type="nucleotide sequence ID" value="NZ_LZFH01000068.1"/>
</dbReference>
<sequence>MATKISPKNTFHITERLVREDERRFITSISRAHCYQLEKRGLFPTRIRLGQRSCAWRLSELLAWIEAR</sequence>
<dbReference type="Proteomes" id="UP000241404">
    <property type="component" value="Unassembled WGS sequence"/>
</dbReference>